<dbReference type="GO" id="GO:0008199">
    <property type="term" value="F:ferric iron binding"/>
    <property type="evidence" value="ECO:0007669"/>
    <property type="project" value="InterPro"/>
</dbReference>
<feature type="coiled-coil region" evidence="3">
    <location>
        <begin position="91"/>
        <end position="129"/>
    </location>
</feature>
<dbReference type="PROSITE" id="PS00819">
    <property type="entry name" value="DPS_2"/>
    <property type="match status" value="1"/>
</dbReference>
<sequence length="150" mass="17257">MTNVAVQQSIQTLLNQQVANLNVLYVKLHSYHWFVKGPMFFQLHEKFEELYNEITLKMDDVAERLLTIGGKPHSTLKQYLEHTTIQESTGNENAEQMVKQLVADLKQLVSEFEQAMEAAEEANDEATGDVFLGMKADFEKHVWMFEAYLG</sequence>
<dbReference type="CDD" id="cd01043">
    <property type="entry name" value="DPS"/>
    <property type="match status" value="1"/>
</dbReference>
<dbReference type="PANTHER" id="PTHR42932:SF1">
    <property type="entry name" value="GENERAL STRESS PROTEIN 20U"/>
    <property type="match status" value="1"/>
</dbReference>
<dbReference type="EMBL" id="VNJK01000001">
    <property type="protein sequence ID" value="TVX92302.1"/>
    <property type="molecule type" value="Genomic_DNA"/>
</dbReference>
<evidence type="ECO:0000256" key="1">
    <source>
        <dbReference type="ARBA" id="ARBA00009497"/>
    </source>
</evidence>
<evidence type="ECO:0000256" key="3">
    <source>
        <dbReference type="SAM" id="Coils"/>
    </source>
</evidence>
<dbReference type="InterPro" id="IPR002177">
    <property type="entry name" value="DPS_DNA-bd"/>
</dbReference>
<dbReference type="PANTHER" id="PTHR42932">
    <property type="entry name" value="GENERAL STRESS PROTEIN 20U"/>
    <property type="match status" value="1"/>
</dbReference>
<keyword evidence="6" id="KW-1185">Reference proteome</keyword>
<dbReference type="GO" id="GO:0016722">
    <property type="term" value="F:oxidoreductase activity, acting on metal ions"/>
    <property type="evidence" value="ECO:0007669"/>
    <property type="project" value="InterPro"/>
</dbReference>
<proteinExistence type="inferred from homology"/>
<dbReference type="InterPro" id="IPR012347">
    <property type="entry name" value="Ferritin-like"/>
</dbReference>
<evidence type="ECO:0000313" key="5">
    <source>
        <dbReference type="EMBL" id="TVX92302.1"/>
    </source>
</evidence>
<dbReference type="OrthoDB" id="9797023at2"/>
<name>A0A559IXE3_9BACL</name>
<reference evidence="5 6" key="1">
    <citation type="submission" date="2019-07" db="EMBL/GenBank/DDBJ databases">
        <authorList>
            <person name="Kim J."/>
        </authorList>
    </citation>
    <scope>NUCLEOTIDE SEQUENCE [LARGE SCALE GENOMIC DNA]</scope>
    <source>
        <strain evidence="5 6">N4</strain>
    </source>
</reference>
<feature type="domain" description="Ferritin/DPS" evidence="4">
    <location>
        <begin position="13"/>
        <end position="150"/>
    </location>
</feature>
<dbReference type="AlphaFoldDB" id="A0A559IXE3"/>
<evidence type="ECO:0000256" key="2">
    <source>
        <dbReference type="RuleBase" id="RU003875"/>
    </source>
</evidence>
<comment type="similarity">
    <text evidence="1 2">Belongs to the Dps family.</text>
</comment>
<accession>A0A559IXE3</accession>
<dbReference type="Gene3D" id="1.20.1260.10">
    <property type="match status" value="1"/>
</dbReference>
<gene>
    <name evidence="5" type="ORF">FPZ44_04015</name>
</gene>
<dbReference type="PIRSF" id="PIRSF005900">
    <property type="entry name" value="Dps"/>
    <property type="match status" value="1"/>
</dbReference>
<dbReference type="Proteomes" id="UP000318102">
    <property type="component" value="Unassembled WGS sequence"/>
</dbReference>
<evidence type="ECO:0000259" key="4">
    <source>
        <dbReference type="Pfam" id="PF00210"/>
    </source>
</evidence>
<dbReference type="InterPro" id="IPR023188">
    <property type="entry name" value="DPS_DNA-bd_CS"/>
</dbReference>
<evidence type="ECO:0000313" key="6">
    <source>
        <dbReference type="Proteomes" id="UP000318102"/>
    </source>
</evidence>
<dbReference type="InterPro" id="IPR008331">
    <property type="entry name" value="Ferritin_DPS_dom"/>
</dbReference>
<dbReference type="RefSeq" id="WP_144987634.1">
    <property type="nucleotide sequence ID" value="NZ_VNJK01000001.1"/>
</dbReference>
<keyword evidence="3" id="KW-0175">Coiled coil</keyword>
<comment type="caution">
    <text evidence="5">The sequence shown here is derived from an EMBL/GenBank/DDBJ whole genome shotgun (WGS) entry which is preliminary data.</text>
</comment>
<protein>
    <submittedName>
        <fullName evidence="5">DNA starvation/stationary phase protection protein</fullName>
    </submittedName>
</protein>
<dbReference type="PROSITE" id="PS00818">
    <property type="entry name" value="DPS_1"/>
    <property type="match status" value="1"/>
</dbReference>
<dbReference type="Pfam" id="PF00210">
    <property type="entry name" value="Ferritin"/>
    <property type="match status" value="1"/>
</dbReference>
<dbReference type="InterPro" id="IPR009078">
    <property type="entry name" value="Ferritin-like_SF"/>
</dbReference>
<organism evidence="5 6">
    <name type="scientific">Paenibacillus agilis</name>
    <dbReference type="NCBI Taxonomy" id="3020863"/>
    <lineage>
        <taxon>Bacteria</taxon>
        <taxon>Bacillati</taxon>
        <taxon>Bacillota</taxon>
        <taxon>Bacilli</taxon>
        <taxon>Bacillales</taxon>
        <taxon>Paenibacillaceae</taxon>
        <taxon>Paenibacillus</taxon>
    </lineage>
</organism>
<dbReference type="SUPFAM" id="SSF47240">
    <property type="entry name" value="Ferritin-like"/>
    <property type="match status" value="1"/>
</dbReference>
<dbReference type="PRINTS" id="PR01346">
    <property type="entry name" value="HELNAPAPROT"/>
</dbReference>